<evidence type="ECO:0000259" key="5">
    <source>
        <dbReference type="Pfam" id="PF01416"/>
    </source>
</evidence>
<dbReference type="PANTHER" id="PTHR11142:SF10">
    <property type="entry name" value="TRNA PSEUDOURIDINE SYNTHASE"/>
    <property type="match status" value="1"/>
</dbReference>
<keyword evidence="3 4" id="KW-0413">Isomerase</keyword>
<evidence type="ECO:0000256" key="4">
    <source>
        <dbReference type="RuleBase" id="RU003792"/>
    </source>
</evidence>
<reference evidence="6" key="1">
    <citation type="submission" date="2023-05" db="EMBL/GenBank/DDBJ databases">
        <authorList>
            <person name="Huff M."/>
        </authorList>
    </citation>
    <scope>NUCLEOTIDE SEQUENCE</scope>
</reference>
<dbReference type="InterPro" id="IPR020103">
    <property type="entry name" value="PsdUridine_synth_cat_dom_sf"/>
</dbReference>
<organism evidence="6 7">
    <name type="scientific">Fraxinus pennsylvanica</name>
    <dbReference type="NCBI Taxonomy" id="56036"/>
    <lineage>
        <taxon>Eukaryota</taxon>
        <taxon>Viridiplantae</taxon>
        <taxon>Streptophyta</taxon>
        <taxon>Embryophyta</taxon>
        <taxon>Tracheophyta</taxon>
        <taxon>Spermatophyta</taxon>
        <taxon>Magnoliopsida</taxon>
        <taxon>eudicotyledons</taxon>
        <taxon>Gunneridae</taxon>
        <taxon>Pentapetalae</taxon>
        <taxon>asterids</taxon>
        <taxon>lamiids</taxon>
        <taxon>Lamiales</taxon>
        <taxon>Oleaceae</taxon>
        <taxon>Oleeae</taxon>
        <taxon>Fraxinus</taxon>
    </lineage>
</organism>
<dbReference type="Gene3D" id="3.30.70.660">
    <property type="entry name" value="Pseudouridine synthase I, catalytic domain, C-terminal subdomain"/>
    <property type="match status" value="1"/>
</dbReference>
<dbReference type="EC" id="5.4.99.12" evidence="4"/>
<evidence type="ECO:0000256" key="3">
    <source>
        <dbReference type="ARBA" id="ARBA00023235"/>
    </source>
</evidence>
<dbReference type="GO" id="GO:0160147">
    <property type="term" value="F:tRNA pseudouridine(38-40) synthase activity"/>
    <property type="evidence" value="ECO:0007669"/>
    <property type="project" value="UniProtKB-EC"/>
</dbReference>
<sequence>MSARPWGKVNDFYLDMVKGRTSLPELFGKEKIPVAHLNILYHNLPGRNFSSLLTWHSDRCINESRSGNVVDFDDEDEEETGNKPTSFHVSSANHLLHQLEGKLLFYRMFARDTKASRNMVKSLHAHWDMHIWLRHLQLHGPPTESFVFHARAAEILLPCAEKDGTCVKMMCIELVANRFPRKMVRVLAATAVREAAAGAEEDALLKLIDATCRRATAPPAPRDGLCLVDAGYTEFDKKSCLIP</sequence>
<evidence type="ECO:0000256" key="2">
    <source>
        <dbReference type="ARBA" id="ARBA00022694"/>
    </source>
</evidence>
<evidence type="ECO:0000313" key="7">
    <source>
        <dbReference type="Proteomes" id="UP000834106"/>
    </source>
</evidence>
<dbReference type="InterPro" id="IPR020097">
    <property type="entry name" value="PsdUridine_synth_TruA_a/b_dom"/>
</dbReference>
<proteinExistence type="inferred from homology"/>
<comment type="similarity">
    <text evidence="1 4">Belongs to the tRNA pseudouridine synthase TruA family.</text>
</comment>
<dbReference type="GO" id="GO:0003723">
    <property type="term" value="F:RNA binding"/>
    <property type="evidence" value="ECO:0007669"/>
    <property type="project" value="InterPro"/>
</dbReference>
<dbReference type="InterPro" id="IPR020095">
    <property type="entry name" value="PsdUridine_synth_TruA_C"/>
</dbReference>
<dbReference type="Pfam" id="PF01416">
    <property type="entry name" value="PseudoU_synth_1"/>
    <property type="match status" value="1"/>
</dbReference>
<dbReference type="GO" id="GO:0031119">
    <property type="term" value="P:tRNA pseudouridine synthesis"/>
    <property type="evidence" value="ECO:0007669"/>
    <property type="project" value="TreeGrafter"/>
</dbReference>
<name>A0AAD2A2K9_9LAMI</name>
<dbReference type="EMBL" id="OU503052">
    <property type="protein sequence ID" value="CAI9780305.1"/>
    <property type="molecule type" value="Genomic_DNA"/>
</dbReference>
<keyword evidence="7" id="KW-1185">Reference proteome</keyword>
<dbReference type="Proteomes" id="UP000834106">
    <property type="component" value="Chromosome 17"/>
</dbReference>
<feature type="domain" description="Pseudouridine synthase I TruA alpha/beta" evidence="5">
    <location>
        <begin position="164"/>
        <end position="232"/>
    </location>
</feature>
<accession>A0AAD2A2K9</accession>
<dbReference type="InterPro" id="IPR001406">
    <property type="entry name" value="PsdUridine_synth_TruA"/>
</dbReference>
<protein>
    <recommendedName>
        <fullName evidence="4">tRNA pseudouridine synthase</fullName>
        <ecNumber evidence="4">5.4.99.12</ecNumber>
    </recommendedName>
</protein>
<dbReference type="PANTHER" id="PTHR11142">
    <property type="entry name" value="PSEUDOURIDYLATE SYNTHASE"/>
    <property type="match status" value="1"/>
</dbReference>
<dbReference type="SUPFAM" id="SSF55120">
    <property type="entry name" value="Pseudouridine synthase"/>
    <property type="match status" value="1"/>
</dbReference>
<evidence type="ECO:0000256" key="1">
    <source>
        <dbReference type="ARBA" id="ARBA00009375"/>
    </source>
</evidence>
<dbReference type="AlphaFoldDB" id="A0AAD2A2K9"/>
<gene>
    <name evidence="6" type="ORF">FPE_LOCUS27735</name>
</gene>
<keyword evidence="2 4" id="KW-0819">tRNA processing</keyword>
<evidence type="ECO:0000313" key="6">
    <source>
        <dbReference type="EMBL" id="CAI9780305.1"/>
    </source>
</evidence>
<comment type="catalytic activity">
    <reaction evidence="4">
        <text>uridine(38/39/40) in tRNA = pseudouridine(38/39/40) in tRNA</text>
        <dbReference type="Rhea" id="RHEA:22376"/>
        <dbReference type="Rhea" id="RHEA-COMP:10085"/>
        <dbReference type="Rhea" id="RHEA-COMP:10087"/>
        <dbReference type="ChEBI" id="CHEBI:65314"/>
        <dbReference type="ChEBI" id="CHEBI:65315"/>
        <dbReference type="EC" id="5.4.99.12"/>
    </reaction>
</comment>